<accession>A0A1W1VSH2</accession>
<dbReference type="AlphaFoldDB" id="A0A1W1VSH2"/>
<dbReference type="OrthoDB" id="1722928at2"/>
<evidence type="ECO:0000313" key="3">
    <source>
        <dbReference type="Proteomes" id="UP000192731"/>
    </source>
</evidence>
<proteinExistence type="predicted"/>
<dbReference type="RefSeq" id="WP_084054346.1">
    <property type="nucleotide sequence ID" value="NZ_FWWT01000023.1"/>
</dbReference>
<keyword evidence="3" id="KW-1185">Reference proteome</keyword>
<keyword evidence="1" id="KW-0812">Transmembrane</keyword>
<dbReference type="Proteomes" id="UP000192731">
    <property type="component" value="Unassembled WGS sequence"/>
</dbReference>
<name>A0A1W1VSH2_DESTI</name>
<evidence type="ECO:0000313" key="2">
    <source>
        <dbReference type="EMBL" id="SMB96286.1"/>
    </source>
</evidence>
<gene>
    <name evidence="2" type="ORF">SAMN00017405_1495</name>
</gene>
<reference evidence="2 3" key="1">
    <citation type="submission" date="2017-04" db="EMBL/GenBank/DDBJ databases">
        <authorList>
            <person name="Afonso C.L."/>
            <person name="Miller P.J."/>
            <person name="Scott M.A."/>
            <person name="Spackman E."/>
            <person name="Goraichik I."/>
            <person name="Dimitrov K.M."/>
            <person name="Suarez D.L."/>
            <person name="Swayne D.E."/>
        </authorList>
    </citation>
    <scope>NUCLEOTIDE SEQUENCE [LARGE SCALE GENOMIC DNA]</scope>
    <source>
        <strain evidence="2 3">DSM 11270</strain>
    </source>
</reference>
<keyword evidence="1" id="KW-1133">Transmembrane helix</keyword>
<dbReference type="STRING" id="656914.SAMN00017405_1495"/>
<dbReference type="EMBL" id="FWWT01000023">
    <property type="protein sequence ID" value="SMB96286.1"/>
    <property type="molecule type" value="Genomic_DNA"/>
</dbReference>
<sequence length="185" mass="21566">MFKKTSKLMIVFGIMMMTLGILLFGYFFYEHQFLQKPLTNVLDNNSFIEKYELNEKSKTTLKIKVSKVDSFPKDFQDFMENSASNLLDQDLALEIYSNPNSKLNAFYQDIHPAVYEAQALGNFVNLQEKFNSLSQDLSVTNSKLTITNDYLFLQIEDGEYYLYKVFRRQTDEHPTIINNIGSDKL</sequence>
<evidence type="ECO:0000256" key="1">
    <source>
        <dbReference type="SAM" id="Phobius"/>
    </source>
</evidence>
<keyword evidence="1" id="KW-0472">Membrane</keyword>
<protein>
    <submittedName>
        <fullName evidence="2">Uncharacterized protein</fullName>
    </submittedName>
</protein>
<feature type="transmembrane region" description="Helical" evidence="1">
    <location>
        <begin position="7"/>
        <end position="29"/>
    </location>
</feature>
<organism evidence="2 3">
    <name type="scientific">Desulfonispora thiosulfatigenes DSM 11270</name>
    <dbReference type="NCBI Taxonomy" id="656914"/>
    <lineage>
        <taxon>Bacteria</taxon>
        <taxon>Bacillati</taxon>
        <taxon>Bacillota</taxon>
        <taxon>Clostridia</taxon>
        <taxon>Eubacteriales</taxon>
        <taxon>Peptococcaceae</taxon>
        <taxon>Desulfonispora</taxon>
    </lineage>
</organism>